<dbReference type="Pfam" id="PF06675">
    <property type="entry name" value="DUF1177"/>
    <property type="match status" value="1"/>
</dbReference>
<organism evidence="1 2">
    <name type="scientific">Nocardiopsis composta</name>
    <dbReference type="NCBI Taxonomy" id="157465"/>
    <lineage>
        <taxon>Bacteria</taxon>
        <taxon>Bacillati</taxon>
        <taxon>Actinomycetota</taxon>
        <taxon>Actinomycetes</taxon>
        <taxon>Streptosporangiales</taxon>
        <taxon>Nocardiopsidaceae</taxon>
        <taxon>Nocardiopsis</taxon>
    </lineage>
</organism>
<name>A0A7W8QTH4_9ACTN</name>
<keyword evidence="2" id="KW-1185">Reference proteome</keyword>
<dbReference type="InterPro" id="IPR009561">
    <property type="entry name" value="DUF1177"/>
</dbReference>
<evidence type="ECO:0008006" key="3">
    <source>
        <dbReference type="Google" id="ProtNLM"/>
    </source>
</evidence>
<reference evidence="1 2" key="1">
    <citation type="submission" date="2020-08" db="EMBL/GenBank/DDBJ databases">
        <title>Sequencing the genomes of 1000 actinobacteria strains.</title>
        <authorList>
            <person name="Klenk H.-P."/>
        </authorList>
    </citation>
    <scope>NUCLEOTIDE SEQUENCE [LARGE SCALE GENOMIC DNA]</scope>
    <source>
        <strain evidence="1 2">DSM 44551</strain>
    </source>
</reference>
<gene>
    <name evidence="1" type="ORF">HDA36_006304</name>
</gene>
<dbReference type="Proteomes" id="UP000572635">
    <property type="component" value="Unassembled WGS sequence"/>
</dbReference>
<accession>A0A7W8QTH4</accession>
<evidence type="ECO:0000313" key="2">
    <source>
        <dbReference type="Proteomes" id="UP000572635"/>
    </source>
</evidence>
<dbReference type="RefSeq" id="WP_184399468.1">
    <property type="nucleotide sequence ID" value="NZ_BAAAJD010000068.1"/>
</dbReference>
<protein>
    <recommendedName>
        <fullName evidence="3">DUF1177 domain-containing protein</fullName>
    </recommendedName>
</protein>
<evidence type="ECO:0000313" key="1">
    <source>
        <dbReference type="EMBL" id="MBB5436156.1"/>
    </source>
</evidence>
<comment type="caution">
    <text evidence="1">The sequence shown here is derived from an EMBL/GenBank/DDBJ whole genome shotgun (WGS) entry which is preliminary data.</text>
</comment>
<sequence>MSWSHVIETHDLLDTPAADGAAVAEYLRRHGAGDGEVLVETVAGAGGTTDFVRVTVPGTDGAASGGPAPTLGVLGRLGGLGARPEQIGLVSDGDGALTAVAAAAKLLDMRRRGDTLPGDVVLATHIDPDAPTQPHDPVPFMGSVVDQEVSNRHEVLPEMDAILSVDTTKGNRVCNHHGIAVTPAVVDGWIVRVPESLLDIASRTTGRPPVVMPLTMQDITPYGNGVYHVNSILQPATATSAPVVGVAIVTETAVAGSATGATDLGTVESAVRFVIETAKDFGRGIAHFVDAEEVRRLNELYGGMSHLRGAAEPAAR</sequence>
<dbReference type="EMBL" id="JACHDB010000002">
    <property type="protein sequence ID" value="MBB5436156.1"/>
    <property type="molecule type" value="Genomic_DNA"/>
</dbReference>
<dbReference type="AlphaFoldDB" id="A0A7W8QTH4"/>
<proteinExistence type="predicted"/>